<dbReference type="InterPro" id="IPR035948">
    <property type="entry name" value="YwqG-like_sf"/>
</dbReference>
<dbReference type="RefSeq" id="WP_182617444.1">
    <property type="nucleotide sequence ID" value="NZ_BAAATF010000003.1"/>
</dbReference>
<sequence>MNTPPPPSDITTVFPELAGYERTTTLLHPRPGTPEVHESSIGGPLLWPADEPWPTAQVPYDQEAIPLVAVLQLWVRDFPELAHPKDRDVLQILWCPDDNVDAFDMDYFRTGLPDAGFMVVWRRSEDVTEVLADVPRPAGDQTISKGYVPVPCRLVPERVTEYPPAWVLGQAFDDHAQRRDDELDSHYNRVRSFADGSKVGGWHADCGVGGPYFGAFVCDCGTPLSPLLSLASTEVAHTDRTTTTSYLVPPAAEPRGRECSEPTGLVLGNWTNLQLFYCTESWDHPVQRYVM</sequence>
<proteinExistence type="predicted"/>
<protein>
    <recommendedName>
        <fullName evidence="3">DUF1963 domain-containing protein</fullName>
    </recommendedName>
</protein>
<keyword evidence="2" id="KW-1185">Reference proteome</keyword>
<dbReference type="EMBL" id="JACGWV010000001">
    <property type="protein sequence ID" value="MBA8808973.1"/>
    <property type="molecule type" value="Genomic_DNA"/>
</dbReference>
<evidence type="ECO:0000313" key="2">
    <source>
        <dbReference type="Proteomes" id="UP000540568"/>
    </source>
</evidence>
<dbReference type="Proteomes" id="UP000540568">
    <property type="component" value="Unassembled WGS sequence"/>
</dbReference>
<name>A0A7W3J9X6_9MICO</name>
<dbReference type="AlphaFoldDB" id="A0A7W3J9X6"/>
<gene>
    <name evidence="1" type="ORF">FHX71_002915</name>
</gene>
<dbReference type="Gene3D" id="2.30.320.10">
    <property type="entry name" value="YwqG-like"/>
    <property type="match status" value="1"/>
</dbReference>
<organism evidence="1 2">
    <name type="scientific">Promicromonospora sukumoe</name>
    <dbReference type="NCBI Taxonomy" id="88382"/>
    <lineage>
        <taxon>Bacteria</taxon>
        <taxon>Bacillati</taxon>
        <taxon>Actinomycetota</taxon>
        <taxon>Actinomycetes</taxon>
        <taxon>Micrococcales</taxon>
        <taxon>Promicromonosporaceae</taxon>
        <taxon>Promicromonospora</taxon>
    </lineage>
</organism>
<evidence type="ECO:0000313" key="1">
    <source>
        <dbReference type="EMBL" id="MBA8808973.1"/>
    </source>
</evidence>
<accession>A0A7W3J9X6</accession>
<evidence type="ECO:0008006" key="3">
    <source>
        <dbReference type="Google" id="ProtNLM"/>
    </source>
</evidence>
<dbReference type="SUPFAM" id="SSF103032">
    <property type="entry name" value="Hypothetical protein YwqG"/>
    <property type="match status" value="1"/>
</dbReference>
<reference evidence="1 2" key="1">
    <citation type="submission" date="2020-07" db="EMBL/GenBank/DDBJ databases">
        <title>Sequencing the genomes of 1000 actinobacteria strains.</title>
        <authorList>
            <person name="Klenk H.-P."/>
        </authorList>
    </citation>
    <scope>NUCLEOTIDE SEQUENCE [LARGE SCALE GENOMIC DNA]</scope>
    <source>
        <strain evidence="1 2">DSM 44121</strain>
    </source>
</reference>
<comment type="caution">
    <text evidence="1">The sequence shown here is derived from an EMBL/GenBank/DDBJ whole genome shotgun (WGS) entry which is preliminary data.</text>
</comment>